<dbReference type="GO" id="GO:0006465">
    <property type="term" value="P:signal peptide processing"/>
    <property type="evidence" value="ECO:0007669"/>
    <property type="project" value="InterPro"/>
</dbReference>
<evidence type="ECO:0000259" key="2">
    <source>
        <dbReference type="Pfam" id="PF10502"/>
    </source>
</evidence>
<evidence type="ECO:0000256" key="1">
    <source>
        <dbReference type="SAM" id="Phobius"/>
    </source>
</evidence>
<dbReference type="GO" id="GO:0004252">
    <property type="term" value="F:serine-type endopeptidase activity"/>
    <property type="evidence" value="ECO:0007669"/>
    <property type="project" value="InterPro"/>
</dbReference>
<reference evidence="3" key="1">
    <citation type="submission" date="2018-06" db="EMBL/GenBank/DDBJ databases">
        <authorList>
            <person name="Zhirakovskaya E."/>
        </authorList>
    </citation>
    <scope>NUCLEOTIDE SEQUENCE</scope>
</reference>
<gene>
    <name evidence="3" type="ORF">MNBD_GAMMA12-3105</name>
</gene>
<feature type="domain" description="Peptidase S26" evidence="2">
    <location>
        <begin position="15"/>
        <end position="161"/>
    </location>
</feature>
<dbReference type="SUPFAM" id="SSF51306">
    <property type="entry name" value="LexA/Signal peptidase"/>
    <property type="match status" value="1"/>
</dbReference>
<dbReference type="AlphaFoldDB" id="A0A3B0Z5Z6"/>
<name>A0A3B0Z5Z6_9ZZZZ</name>
<evidence type="ECO:0000313" key="3">
    <source>
        <dbReference type="EMBL" id="VAW82982.1"/>
    </source>
</evidence>
<dbReference type="Gene3D" id="2.10.109.10">
    <property type="entry name" value="Umud Fragment, subunit A"/>
    <property type="match status" value="1"/>
</dbReference>
<organism evidence="3">
    <name type="scientific">hydrothermal vent metagenome</name>
    <dbReference type="NCBI Taxonomy" id="652676"/>
    <lineage>
        <taxon>unclassified sequences</taxon>
        <taxon>metagenomes</taxon>
        <taxon>ecological metagenomes</taxon>
    </lineage>
</organism>
<proteinExistence type="predicted"/>
<keyword evidence="1" id="KW-0472">Membrane</keyword>
<dbReference type="InterPro" id="IPR019533">
    <property type="entry name" value="Peptidase_S26"/>
</dbReference>
<dbReference type="Pfam" id="PF10502">
    <property type="entry name" value="Peptidase_S26"/>
    <property type="match status" value="1"/>
</dbReference>
<keyword evidence="1" id="KW-0812">Transmembrane</keyword>
<sequence>MRYETRRRLKCWTLRGLLTILVAGLFFSWASYHYSISINLTESLPGHVYWVNKKYYPKKGELIAFKISENPFYKKNMMFIKIVGGLAGDMVTQKDNVYFINGRQVGRWHAQATSGQAMTKGPVGLIPEGYYFVYTPHSRSFDSRYGRVGWIHKLKVVGTAVELF</sequence>
<dbReference type="EMBL" id="UOFL01000257">
    <property type="protein sequence ID" value="VAW82982.1"/>
    <property type="molecule type" value="Genomic_DNA"/>
</dbReference>
<accession>A0A3B0Z5Z6</accession>
<protein>
    <recommendedName>
        <fullName evidence="2">Peptidase S26 domain-containing protein</fullName>
    </recommendedName>
</protein>
<dbReference type="InterPro" id="IPR036286">
    <property type="entry name" value="LexA/Signal_pep-like_sf"/>
</dbReference>
<keyword evidence="1" id="KW-1133">Transmembrane helix</keyword>
<feature type="transmembrane region" description="Helical" evidence="1">
    <location>
        <begin position="12"/>
        <end position="32"/>
    </location>
</feature>